<dbReference type="FunFam" id="2.40.10.310:FF:000002">
    <property type="entry name" value="30S ribosomal protein S8e"/>
    <property type="match status" value="1"/>
</dbReference>
<dbReference type="InterPro" id="IPR020919">
    <property type="entry name" value="Ribosomal_protein_eS8_arc"/>
</dbReference>
<dbReference type="InterPro" id="IPR018283">
    <property type="entry name" value="Ribosomal_eS8_CS"/>
</dbReference>
<dbReference type="Gene3D" id="2.40.10.310">
    <property type="match status" value="1"/>
</dbReference>
<dbReference type="PROSITE" id="PS01193">
    <property type="entry name" value="RIBOSOMAL_S8E"/>
    <property type="match status" value="1"/>
</dbReference>
<dbReference type="InterPro" id="IPR001047">
    <property type="entry name" value="Ribosomal_eS8"/>
</dbReference>
<evidence type="ECO:0000256" key="5">
    <source>
        <dbReference type="ARBA" id="ARBA00035277"/>
    </source>
</evidence>
<evidence type="ECO:0000256" key="3">
    <source>
        <dbReference type="ARBA" id="ARBA00022980"/>
    </source>
</evidence>
<dbReference type="CDD" id="cd11382">
    <property type="entry name" value="Ribosomal_S8e"/>
    <property type="match status" value="1"/>
</dbReference>
<dbReference type="NCBIfam" id="TIGR00307">
    <property type="entry name" value="eS8"/>
    <property type="match status" value="1"/>
</dbReference>
<comment type="similarity">
    <text evidence="1 6">Belongs to the eukaryotic ribosomal protein eS8 family.</text>
</comment>
<dbReference type="EMBL" id="KX765066">
    <property type="protein sequence ID" value="AOZ56152.1"/>
    <property type="molecule type" value="Genomic_DNA"/>
</dbReference>
<evidence type="ECO:0000256" key="4">
    <source>
        <dbReference type="ARBA" id="ARBA00023274"/>
    </source>
</evidence>
<dbReference type="PANTHER" id="PTHR10394">
    <property type="entry name" value="40S RIBOSOMAL PROTEIN S8"/>
    <property type="match status" value="1"/>
</dbReference>
<dbReference type="GO" id="GO:0003735">
    <property type="term" value="F:structural constituent of ribosome"/>
    <property type="evidence" value="ECO:0007669"/>
    <property type="project" value="InterPro"/>
</dbReference>
<dbReference type="Pfam" id="PF01201">
    <property type="entry name" value="Ribosomal_S8e"/>
    <property type="match status" value="1"/>
</dbReference>
<reference evidence="8" key="1">
    <citation type="journal article" date="2017" name="Nature">
        <title>Metagenomic exploration of ASGARD archaea illuminates the origin of cellular complexity in eukaryotes.</title>
        <authorList>
            <person name="Zaremba-Niedzwiedzka K."/>
            <person name="Caceres E.F."/>
            <person name="Saw J.H.W."/>
            <person name="Backstrom D."/>
            <person name="Juzokaite L."/>
            <person name="Vancaester E."/>
            <person name="Seitz K.W."/>
            <person name="Anantharaman K."/>
            <person name="Starnawski P."/>
            <person name="Kjeldsen K.U."/>
            <person name="Stott M.B."/>
            <person name="Nunoura T."/>
            <person name="Banfield J.F."/>
            <person name="Schramm A."/>
            <person name="Baker B.J."/>
            <person name="Spang A."/>
            <person name="Ettema T.J.G."/>
        </authorList>
    </citation>
    <scope>NUCLEOTIDE SEQUENCE</scope>
    <source>
        <strain evidence="8">TIV_1</strain>
    </source>
</reference>
<evidence type="ECO:0000256" key="7">
    <source>
        <dbReference type="SAM" id="MobiDB-lite"/>
    </source>
</evidence>
<evidence type="ECO:0000256" key="1">
    <source>
        <dbReference type="ARBA" id="ARBA00005257"/>
    </source>
</evidence>
<proteinExistence type="inferred from homology"/>
<gene>
    <name evidence="6" type="primary">rps8e</name>
</gene>
<feature type="region of interest" description="Disordered" evidence="7">
    <location>
        <begin position="1"/>
        <end position="36"/>
    </location>
</feature>
<sequence length="129" mass="14255">MSYHGKVMPKGRRPSGAKIKKSKKKRRREIGRPPAETKIGELKVKKKRVMGGNYKLAVLLADYANVTDKKSGTTKKAKILRVLDNQANRDFKRRGIITKGAIIETEMGKAIVTSRPGQDGVINAVLIEG</sequence>
<keyword evidence="3 6" id="KW-0689">Ribosomal protein</keyword>
<keyword evidence="4 6" id="KW-0687">Ribonucleoprotein</keyword>
<dbReference type="GO" id="GO:0006412">
    <property type="term" value="P:translation"/>
    <property type="evidence" value="ECO:0007669"/>
    <property type="project" value="UniProtKB-UniRule"/>
</dbReference>
<organism evidence="8">
    <name type="scientific">uncultured korarchaeote</name>
    <dbReference type="NCBI Taxonomy" id="161241"/>
    <lineage>
        <taxon>Archaea</taxon>
        <taxon>Thermoproteota</taxon>
        <taxon>environmental samples</taxon>
    </lineage>
</organism>
<dbReference type="InterPro" id="IPR022309">
    <property type="entry name" value="Ribosomal_Se8/biogenesis_NSA2"/>
</dbReference>
<accession>A0A1L2JMP7</accession>
<evidence type="ECO:0000313" key="8">
    <source>
        <dbReference type="EMBL" id="AOZ56152.1"/>
    </source>
</evidence>
<evidence type="ECO:0000256" key="2">
    <source>
        <dbReference type="ARBA" id="ARBA00011458"/>
    </source>
</evidence>
<feature type="compositionally biased region" description="Basic residues" evidence="7">
    <location>
        <begin position="7"/>
        <end position="29"/>
    </location>
</feature>
<comment type="subunit">
    <text evidence="2 6">Part of the 30S ribosomal subunit.</text>
</comment>
<name>A0A1L2JMP7_9CREN</name>
<dbReference type="AlphaFoldDB" id="A0A1L2JMP7"/>
<dbReference type="GO" id="GO:0005840">
    <property type="term" value="C:ribosome"/>
    <property type="evidence" value="ECO:0007669"/>
    <property type="project" value="UniProtKB-KW"/>
</dbReference>
<evidence type="ECO:0000256" key="6">
    <source>
        <dbReference type="HAMAP-Rule" id="MF_00029"/>
    </source>
</evidence>
<dbReference type="HAMAP" id="MF_00029">
    <property type="entry name" value="Ribosomal_eS8"/>
    <property type="match status" value="1"/>
</dbReference>
<protein>
    <recommendedName>
        <fullName evidence="5 6">Small ribosomal subunit protein eS8</fullName>
    </recommendedName>
</protein>
<dbReference type="GO" id="GO:1990904">
    <property type="term" value="C:ribonucleoprotein complex"/>
    <property type="evidence" value="ECO:0007669"/>
    <property type="project" value="UniProtKB-KW"/>
</dbReference>